<sequence length="951" mass="96342">MTHNATFTWPPTASERVVVTGTFDNWSGTAHPLHRDPQTGYFATTVPIPYGEKVAYKYVVDGQWMTREDEAKEWGESDERAERRAERDSAAGYESRGFSRGPPENAAGNMNNVYTAPHAPAPSEPGQSADRTAVPSSTSAVPDPATEQTQAPSAATGTETASEQIAGLAAGAASAIGIKKAQSHPTAQDERTTPTGAQGTGNERSFANADKAVTGSTTGGEPAASQPSTTTTTKADSLVASQLPAASSTSSKHIDNDNVPAAHHTTTTTDSSLAGLSLGAPIGGTTESYAAPAWDEKRNIPTPASVPGDKEQHAHASTTTTEKSEETAVAPKSAGPPTAIPQPAVIVPGSAGATTIGSLHDKTDKTTAVAPKDVGPATAIPHPAVSGEAVPAPSTAATNIPSSAAIKTGGVDLPTTTTSSTLNDVNGGNTLAERAETVVHSAQETATQVGTSALAVLSAAASGLVIGVGDAVHAVTGVDIVHRDPTGFPLPAPPPPAMAAESSTYPSSAAAGGGARPLAHRGPSSSSGSLYKLGDQELRRRSWNLHNNDIHHASSSSPTSSSSPLQISVEEANRAGIDHPASELPSLGTGQPSTTTAAALANTMTASVPVVKDTAAAQVGSTARGVASGFTNGQVASATTVTPAVREKSTDVQHANNINKAPVTSYTDIPLPPAQDGLPAPKDDADIQAARSVPQSSITPTGLHPTAPRVSAPVHGSMAGSAGPTSGSAVNQANKNAATASSPSAPKQPDVFSSNKHDKPAIPAGDKKAEYKTDLPAQHETKSTNHKSVPMPLITSIGDNTKDRTQPSLADNADKEVSSNPAEDPHKAKAEAHAGLMNNNNEIDGVPSRSYVKKPEAVAGLPLETTQKPVSELPAVPAAASPGTPVKPVCTAAAPQTPVSKLAASEVQASPASTTGTATSTPGAKDVDGKKKKGSFISKMKSVFHKDKAAK</sequence>
<dbReference type="Proteomes" id="UP001241377">
    <property type="component" value="Unassembled WGS sequence"/>
</dbReference>
<comment type="caution">
    <text evidence="1">The sequence shown here is derived from an EMBL/GenBank/DDBJ whole genome shotgun (WGS) entry which is preliminary data.</text>
</comment>
<name>A0ACC2VZ30_9TREE</name>
<reference evidence="1" key="1">
    <citation type="submission" date="2023-04" db="EMBL/GenBank/DDBJ databases">
        <title>Draft Genome sequencing of Naganishia species isolated from polar environments using Oxford Nanopore Technology.</title>
        <authorList>
            <person name="Leo P."/>
            <person name="Venkateswaran K."/>
        </authorList>
    </citation>
    <scope>NUCLEOTIDE SEQUENCE</scope>
    <source>
        <strain evidence="1">MNA-CCFEE 5261</strain>
    </source>
</reference>
<accession>A0ACC2VZ30</accession>
<evidence type="ECO:0000313" key="1">
    <source>
        <dbReference type="EMBL" id="KAJ9104234.1"/>
    </source>
</evidence>
<evidence type="ECO:0000313" key="2">
    <source>
        <dbReference type="Proteomes" id="UP001241377"/>
    </source>
</evidence>
<dbReference type="EMBL" id="JASBWR010000041">
    <property type="protein sequence ID" value="KAJ9104234.1"/>
    <property type="molecule type" value="Genomic_DNA"/>
</dbReference>
<keyword evidence="2" id="KW-1185">Reference proteome</keyword>
<organism evidence="1 2">
    <name type="scientific">Naganishia cerealis</name>
    <dbReference type="NCBI Taxonomy" id="610337"/>
    <lineage>
        <taxon>Eukaryota</taxon>
        <taxon>Fungi</taxon>
        <taxon>Dikarya</taxon>
        <taxon>Basidiomycota</taxon>
        <taxon>Agaricomycotina</taxon>
        <taxon>Tremellomycetes</taxon>
        <taxon>Filobasidiales</taxon>
        <taxon>Filobasidiaceae</taxon>
        <taxon>Naganishia</taxon>
    </lineage>
</organism>
<gene>
    <name evidence="1" type="ORF">QFC19_004051</name>
</gene>
<protein>
    <submittedName>
        <fullName evidence="1">Uncharacterized protein</fullName>
    </submittedName>
</protein>
<proteinExistence type="predicted"/>